<proteinExistence type="predicted"/>
<protein>
    <submittedName>
        <fullName evidence="1">Uncharacterized protein</fullName>
    </submittedName>
</protein>
<dbReference type="AlphaFoldDB" id="X1IKQ0"/>
<comment type="caution">
    <text evidence="1">The sequence shown here is derived from an EMBL/GenBank/DDBJ whole genome shotgun (WGS) entry which is preliminary data.</text>
</comment>
<gene>
    <name evidence="1" type="ORF">S03H2_57568</name>
</gene>
<evidence type="ECO:0000313" key="1">
    <source>
        <dbReference type="EMBL" id="GAH82292.1"/>
    </source>
</evidence>
<organism evidence="1">
    <name type="scientific">marine sediment metagenome</name>
    <dbReference type="NCBI Taxonomy" id="412755"/>
    <lineage>
        <taxon>unclassified sequences</taxon>
        <taxon>metagenomes</taxon>
        <taxon>ecological metagenomes</taxon>
    </lineage>
</organism>
<dbReference type="EMBL" id="BARU01036906">
    <property type="protein sequence ID" value="GAH82292.1"/>
    <property type="molecule type" value="Genomic_DNA"/>
</dbReference>
<name>X1IKQ0_9ZZZZ</name>
<accession>X1IKQ0</accession>
<sequence length="144" mass="15685">MKAAVEDGITVTGEMYGAHIETELLGAAVVSERLDGIRLDMSSEEGSEVTGPVHGIFMSNYNLGTISADNYYFIRCQENALGATVHYCLYFRNSQGDIDYFAQLHGTHDAWKAVGQPSGDNAGYIKVQLGSADRWLRLYDAGPA</sequence>
<reference evidence="1" key="1">
    <citation type="journal article" date="2014" name="Front. Microbiol.">
        <title>High frequency of phylogenetically diverse reductive dehalogenase-homologous genes in deep subseafloor sedimentary metagenomes.</title>
        <authorList>
            <person name="Kawai M."/>
            <person name="Futagami T."/>
            <person name="Toyoda A."/>
            <person name="Takaki Y."/>
            <person name="Nishi S."/>
            <person name="Hori S."/>
            <person name="Arai W."/>
            <person name="Tsubouchi T."/>
            <person name="Morono Y."/>
            <person name="Uchiyama I."/>
            <person name="Ito T."/>
            <person name="Fujiyama A."/>
            <person name="Inagaki F."/>
            <person name="Takami H."/>
        </authorList>
    </citation>
    <scope>NUCLEOTIDE SEQUENCE</scope>
    <source>
        <strain evidence="1">Expedition CK06-06</strain>
    </source>
</reference>